<sequence>MKEQNDELLLEHMIRMQAKLIEKVDALNSRLNQIEYVLKQDDQRLSESYFYCKNAVGFEMSIES</sequence>
<keyword evidence="2" id="KW-1185">Reference proteome</keyword>
<accession>A0A5J5HY66</accession>
<evidence type="ECO:0000313" key="1">
    <source>
        <dbReference type="EMBL" id="KAA9027793.1"/>
    </source>
</evidence>
<reference evidence="1 2" key="1">
    <citation type="submission" date="2019-09" db="EMBL/GenBank/DDBJ databases">
        <title>Whole genome sequences of isolates from the Mars Exploration Rovers.</title>
        <authorList>
            <person name="Seuylemezian A."/>
            <person name="Vaishampayan P."/>
        </authorList>
    </citation>
    <scope>NUCLEOTIDE SEQUENCE [LARGE SCALE GENOMIC DNA]</scope>
    <source>
        <strain evidence="1 2">MER_TA_151</strain>
    </source>
</reference>
<organism evidence="1 2">
    <name type="scientific">Niallia endozanthoxylica</name>
    <dbReference type="NCBI Taxonomy" id="2036016"/>
    <lineage>
        <taxon>Bacteria</taxon>
        <taxon>Bacillati</taxon>
        <taxon>Bacillota</taxon>
        <taxon>Bacilli</taxon>
        <taxon>Bacillales</taxon>
        <taxon>Bacillaceae</taxon>
        <taxon>Niallia</taxon>
    </lineage>
</organism>
<dbReference type="RefSeq" id="WP_150438915.1">
    <property type="nucleotide sequence ID" value="NZ_VYKL01000011.1"/>
</dbReference>
<name>A0A5J5HY66_9BACI</name>
<protein>
    <submittedName>
        <fullName evidence="1">Uncharacterized protein</fullName>
    </submittedName>
</protein>
<dbReference type="OrthoDB" id="9898398at2"/>
<dbReference type="Proteomes" id="UP000326671">
    <property type="component" value="Unassembled WGS sequence"/>
</dbReference>
<dbReference type="AlphaFoldDB" id="A0A5J5HY66"/>
<evidence type="ECO:0000313" key="2">
    <source>
        <dbReference type="Proteomes" id="UP000326671"/>
    </source>
</evidence>
<dbReference type="EMBL" id="VYKL01000011">
    <property type="protein sequence ID" value="KAA9027793.1"/>
    <property type="molecule type" value="Genomic_DNA"/>
</dbReference>
<comment type="caution">
    <text evidence="1">The sequence shown here is derived from an EMBL/GenBank/DDBJ whole genome shotgun (WGS) entry which is preliminary data.</text>
</comment>
<proteinExistence type="predicted"/>
<gene>
    <name evidence="1" type="ORF">F4V44_05045</name>
</gene>